<comment type="caution">
    <text evidence="2">The sequence shown here is derived from an EMBL/GenBank/DDBJ whole genome shotgun (WGS) entry which is preliminary data.</text>
</comment>
<dbReference type="SUPFAM" id="SSF50249">
    <property type="entry name" value="Nucleic acid-binding proteins"/>
    <property type="match status" value="1"/>
</dbReference>
<evidence type="ECO:0000313" key="3">
    <source>
        <dbReference type="Proteomes" id="UP000319894"/>
    </source>
</evidence>
<gene>
    <name evidence="2" type="ORF">DP107_07470</name>
</gene>
<dbReference type="InterPro" id="IPR012340">
    <property type="entry name" value="NA-bd_OB-fold"/>
</dbReference>
<dbReference type="GO" id="GO:0003677">
    <property type="term" value="F:DNA binding"/>
    <property type="evidence" value="ECO:0007669"/>
    <property type="project" value="UniProtKB-KW"/>
</dbReference>
<reference evidence="2 3" key="1">
    <citation type="submission" date="2018-06" db="EMBL/GenBank/DDBJ databases">
        <title>Natronomonas sp. F16-60 a new haloarchaeon isolated from a solar saltern of Isla Cristina, Huelva, Spain.</title>
        <authorList>
            <person name="Duran-Viseras A."/>
            <person name="Sanchez-Porro C."/>
            <person name="Ventosa A."/>
        </authorList>
    </citation>
    <scope>NUCLEOTIDE SEQUENCE [LARGE SCALE GENOMIC DNA]</scope>
    <source>
        <strain evidence="2 3">F16-60</strain>
    </source>
</reference>
<accession>A0A554NBZ1</accession>
<keyword evidence="3" id="KW-1185">Reference proteome</keyword>
<dbReference type="Proteomes" id="UP000319894">
    <property type="component" value="Unassembled WGS sequence"/>
</dbReference>
<organism evidence="2 3">
    <name type="scientific">Haloglomus irregulare</name>
    <dbReference type="NCBI Taxonomy" id="2234134"/>
    <lineage>
        <taxon>Archaea</taxon>
        <taxon>Methanobacteriati</taxon>
        <taxon>Methanobacteriota</taxon>
        <taxon>Stenosarchaea group</taxon>
        <taxon>Halobacteria</taxon>
        <taxon>Halobacteriales</taxon>
        <taxon>Natronomonadaceae</taxon>
        <taxon>Haloglomus</taxon>
    </lineage>
</organism>
<proteinExistence type="predicted"/>
<evidence type="ECO:0000256" key="1">
    <source>
        <dbReference type="SAM" id="MobiDB-lite"/>
    </source>
</evidence>
<evidence type="ECO:0000313" key="2">
    <source>
        <dbReference type="EMBL" id="TSD14907.1"/>
    </source>
</evidence>
<keyword evidence="2" id="KW-0238">DNA-binding</keyword>
<dbReference type="AlphaFoldDB" id="A0A554NBZ1"/>
<dbReference type="Gene3D" id="2.40.50.140">
    <property type="entry name" value="Nucleic acid-binding proteins"/>
    <property type="match status" value="1"/>
</dbReference>
<feature type="region of interest" description="Disordered" evidence="1">
    <location>
        <begin position="89"/>
        <end position="140"/>
    </location>
</feature>
<dbReference type="EMBL" id="QMDX01000003">
    <property type="protein sequence ID" value="TSD14907.1"/>
    <property type="molecule type" value="Genomic_DNA"/>
</dbReference>
<dbReference type="CDD" id="cd04491">
    <property type="entry name" value="SoSSB_OBF"/>
    <property type="match status" value="1"/>
</dbReference>
<sequence length="298" mass="33377">MFGNDVSGRTDNEQWATWAAEAGLEAEALDEDEAYIVDERPELHATVEMEIRAKVDTNHPDTRKKGLTLAAEERMEAWEWEIERTRTRMDRSPKSDRETRTAQVVERESREQRVTFERRAASVDDRRDPDAPDPRERLSGEELAAVNQEAKRIQTGIPGAGSTAAISRELAEQVLRTGDLLSATVAVADRLTTEPGTVTPISRLGDVPHGEVDFEGEVVVLWEPAHPSIQQVGLVGDETGQVKVTVWDASDQPWMDEGERVRIHGAAKGWYQGRVSVALTSRSRVVFPERESWQEQLS</sequence>
<dbReference type="InParanoid" id="A0A554NBZ1"/>
<name>A0A554NBZ1_9EURY</name>
<protein>
    <submittedName>
        <fullName evidence="2">DNA-binding protein</fullName>
    </submittedName>
</protein>